<feature type="transmembrane region" description="Helical" evidence="13">
    <location>
        <begin position="542"/>
        <end position="562"/>
    </location>
</feature>
<dbReference type="Proteomes" id="UP001380822">
    <property type="component" value="Unassembled WGS sequence"/>
</dbReference>
<organism evidence="17 18">
    <name type="scientific">Pannonibacter anstelovis</name>
    <dbReference type="NCBI Taxonomy" id="3121537"/>
    <lineage>
        <taxon>Bacteria</taxon>
        <taxon>Pseudomonadati</taxon>
        <taxon>Pseudomonadota</taxon>
        <taxon>Alphaproteobacteria</taxon>
        <taxon>Hyphomicrobiales</taxon>
        <taxon>Stappiaceae</taxon>
        <taxon>Pannonibacter</taxon>
    </lineage>
</organism>
<feature type="transmembrane region" description="Helical" evidence="13">
    <location>
        <begin position="504"/>
        <end position="521"/>
    </location>
</feature>
<evidence type="ECO:0000256" key="5">
    <source>
        <dbReference type="ARBA" id="ARBA00022475"/>
    </source>
</evidence>
<evidence type="ECO:0000256" key="13">
    <source>
        <dbReference type="HAMAP-Rule" id="MF_01810"/>
    </source>
</evidence>
<comment type="similarity">
    <text evidence="2 13">Belongs to the OXA1/ALB3/YidC family. Type 1 subfamily.</text>
</comment>
<protein>
    <recommendedName>
        <fullName evidence="3 13">Membrane protein insertase YidC</fullName>
    </recommendedName>
    <alternativeName>
        <fullName evidence="12 13">Foldase YidC</fullName>
    </alternativeName>
    <alternativeName>
        <fullName evidence="11 13">Membrane integrase YidC</fullName>
    </alternativeName>
    <alternativeName>
        <fullName evidence="13">Membrane protein YidC</fullName>
    </alternativeName>
</protein>
<dbReference type="InterPro" id="IPR019998">
    <property type="entry name" value="Membr_insert_YidC"/>
</dbReference>
<dbReference type="PANTHER" id="PTHR12428:SF65">
    <property type="entry name" value="CYTOCHROME C OXIDASE ASSEMBLY PROTEIN COX18, MITOCHONDRIAL"/>
    <property type="match status" value="1"/>
</dbReference>
<comment type="subcellular location">
    <subcellularLocation>
        <location evidence="1">Cell inner membrane</location>
        <topology evidence="1">Multi-pass membrane protein</topology>
    </subcellularLocation>
    <subcellularLocation>
        <location evidence="13">Cell membrane</location>
        <topology evidence="13">Multi-pass membrane protein</topology>
    </subcellularLocation>
</comment>
<feature type="domain" description="Membrane insertase YidC N-terminal" evidence="16">
    <location>
        <begin position="88"/>
        <end position="367"/>
    </location>
</feature>
<name>A0ABU7ZRH3_9HYPH</name>
<evidence type="ECO:0000256" key="7">
    <source>
        <dbReference type="ARBA" id="ARBA00022927"/>
    </source>
</evidence>
<proteinExistence type="inferred from homology"/>
<evidence type="ECO:0000256" key="12">
    <source>
        <dbReference type="ARBA" id="ARBA00033342"/>
    </source>
</evidence>
<feature type="domain" description="Membrane insertase YidC/Oxa/ALB C-terminal" evidence="15">
    <location>
        <begin position="379"/>
        <end position="576"/>
    </location>
</feature>
<reference evidence="17 18" key="1">
    <citation type="submission" date="2024-02" db="EMBL/GenBank/DDBJ databases">
        <title>A new putative Pannonibacter species isolated from two cases of bloodstream infections in paediatric patients.</title>
        <authorList>
            <person name="Castellana S."/>
            <person name="De Laurentiis V."/>
            <person name="Grassi M."/>
            <person name="De Leonardis F."/>
            <person name="Mosca A."/>
            <person name="De Carlo C."/>
            <person name="Sparapano E."/>
            <person name="Ronga L."/>
            <person name="Santacroce L."/>
            <person name="Chironna M."/>
            <person name="De Robertis A."/>
            <person name="Bianco A."/>
            <person name="Del Sambro L."/>
            <person name="Capozzi L."/>
            <person name="Parisi A."/>
        </authorList>
    </citation>
    <scope>NUCLEOTIDE SEQUENCE [LARGE SCALE GENOMIC DNA]</scope>
    <source>
        <strain evidence="17 18">Pt2</strain>
    </source>
</reference>
<dbReference type="CDD" id="cd19961">
    <property type="entry name" value="EcYidC-like_peri"/>
    <property type="match status" value="1"/>
</dbReference>
<comment type="function">
    <text evidence="13">Required for the insertion and/or proper folding and/or complex formation of integral membrane proteins into the membrane. Involved in integration of membrane proteins that insert both dependently and independently of the Sec translocase complex, as well as at least some lipoproteins. Aids folding of multispanning membrane proteins.</text>
</comment>
<dbReference type="EMBL" id="JBAKBE010000009">
    <property type="protein sequence ID" value="MEH0097631.1"/>
    <property type="molecule type" value="Genomic_DNA"/>
</dbReference>
<dbReference type="CDD" id="cd20070">
    <property type="entry name" value="5TM_YidC_Alb3"/>
    <property type="match status" value="1"/>
</dbReference>
<dbReference type="InterPro" id="IPR028053">
    <property type="entry name" value="Membr_insert_YidC_N"/>
</dbReference>
<feature type="transmembrane region" description="Helical" evidence="13">
    <location>
        <begin position="442"/>
        <end position="462"/>
    </location>
</feature>
<sequence length="605" mass="66834">MADNRNTFIAIALSLVVLLGWQYFIAKPQLEQAQQAAQQQAEAQQGGTPVPGTTPGAAPGSTAAGVPGSVGEAAGPLSREQAIAATPRVTIETPRLTGSISLTGARVDDLRLKDYRETVEKDSPLITLFSPRGTQGAYYADNGWVSEPGAQIALPGADTVWSVAGEDKLTPGTPVTLTWDNGQGVVFNRTFSIDENYMFKVTQSVTNNSGSGLTLYPYSLIVRNGTPHTAGFYILHEGLIGVAGDEGLLEIKYKDLAEEGKKTPAKSDRGWIGITDKYWAATVAPAPGTSFQPSFSYNKATDNFQADYLGDALTIASGTTQEASTYLFAGAKETKLLASYEESIGIDRFDLLVDWGWFYFLTKPMFYVIDWLFHLVGNFGIAILLVTVLVKAIFFPLANKSYVSMSKMKLVQPQMMDIREKYKDDKAKQQQALMELYKTEKINPLAGCLPVLIQIPVFFALYKVLFVTIEMRHAPFFGWIQDLSAPDPTTVFNLFGLIDWTPPSMLMLGIWPIIMGITMFLQMKMNPAPTDPAQQIVFTWMPVLFTFMLASFPAGLVIYWAWNNSLSITQQYIIMRRQGVKVELWGNLRDTFKRKKGEPEAQKKS</sequence>
<evidence type="ECO:0000256" key="4">
    <source>
        <dbReference type="ARBA" id="ARBA00022448"/>
    </source>
</evidence>
<comment type="caution">
    <text evidence="17">The sequence shown here is derived from an EMBL/GenBank/DDBJ whole genome shotgun (WGS) entry which is preliminary data.</text>
</comment>
<evidence type="ECO:0000256" key="6">
    <source>
        <dbReference type="ARBA" id="ARBA00022692"/>
    </source>
</evidence>
<keyword evidence="4 13" id="KW-0813">Transport</keyword>
<accession>A0ABU7ZRH3</accession>
<dbReference type="InterPro" id="IPR001708">
    <property type="entry name" value="YidC/ALB3/OXA1/COX18"/>
</dbReference>
<feature type="compositionally biased region" description="Low complexity" evidence="14">
    <location>
        <begin position="36"/>
        <end position="69"/>
    </location>
</feature>
<evidence type="ECO:0000256" key="8">
    <source>
        <dbReference type="ARBA" id="ARBA00022989"/>
    </source>
</evidence>
<dbReference type="InterPro" id="IPR028055">
    <property type="entry name" value="YidC/Oxa/ALB_C"/>
</dbReference>
<dbReference type="NCBIfam" id="NF002353">
    <property type="entry name" value="PRK01318.1-4"/>
    <property type="match status" value="1"/>
</dbReference>
<keyword evidence="9 13" id="KW-0472">Membrane</keyword>
<evidence type="ECO:0000259" key="16">
    <source>
        <dbReference type="Pfam" id="PF14849"/>
    </source>
</evidence>
<dbReference type="InterPro" id="IPR047196">
    <property type="entry name" value="YidC_ALB_C"/>
</dbReference>
<dbReference type="HAMAP" id="MF_01810">
    <property type="entry name" value="YidC_type1"/>
    <property type="match status" value="1"/>
</dbReference>
<keyword evidence="8 13" id="KW-1133">Transmembrane helix</keyword>
<dbReference type="Pfam" id="PF02096">
    <property type="entry name" value="60KD_IMP"/>
    <property type="match status" value="1"/>
</dbReference>
<dbReference type="NCBIfam" id="TIGR03592">
    <property type="entry name" value="yidC_oxa1_cterm"/>
    <property type="match status" value="1"/>
</dbReference>
<feature type="transmembrane region" description="Helical" evidence="13">
    <location>
        <begin position="371"/>
        <end position="398"/>
    </location>
</feature>
<evidence type="ECO:0000256" key="14">
    <source>
        <dbReference type="SAM" id="MobiDB-lite"/>
    </source>
</evidence>
<dbReference type="PRINTS" id="PR00701">
    <property type="entry name" value="60KDINNERMP"/>
</dbReference>
<keyword evidence="18" id="KW-1185">Reference proteome</keyword>
<comment type="subunit">
    <text evidence="13">Interacts with the Sec translocase complex via SecD. Specifically interacts with transmembrane segments of nascent integral membrane proteins during membrane integration.</text>
</comment>
<dbReference type="PRINTS" id="PR01900">
    <property type="entry name" value="YIDCPROTEIN"/>
</dbReference>
<keyword evidence="5 13" id="KW-1003">Cell membrane</keyword>
<dbReference type="NCBIfam" id="TIGR03593">
    <property type="entry name" value="yidC_nterm"/>
    <property type="match status" value="1"/>
</dbReference>
<dbReference type="RefSeq" id="WP_334252236.1">
    <property type="nucleotide sequence ID" value="NZ_JBAKBE010000009.1"/>
</dbReference>
<keyword evidence="6 13" id="KW-0812">Transmembrane</keyword>
<evidence type="ECO:0000256" key="10">
    <source>
        <dbReference type="ARBA" id="ARBA00023186"/>
    </source>
</evidence>
<dbReference type="Pfam" id="PF14849">
    <property type="entry name" value="YidC_periplas"/>
    <property type="match status" value="1"/>
</dbReference>
<keyword evidence="7 13" id="KW-0653">Protein transport</keyword>
<keyword evidence="10 13" id="KW-0143">Chaperone</keyword>
<evidence type="ECO:0000256" key="11">
    <source>
        <dbReference type="ARBA" id="ARBA00033245"/>
    </source>
</evidence>
<evidence type="ECO:0000256" key="1">
    <source>
        <dbReference type="ARBA" id="ARBA00004429"/>
    </source>
</evidence>
<evidence type="ECO:0000259" key="15">
    <source>
        <dbReference type="Pfam" id="PF02096"/>
    </source>
</evidence>
<evidence type="ECO:0000256" key="3">
    <source>
        <dbReference type="ARBA" id="ARBA00015325"/>
    </source>
</evidence>
<dbReference type="InterPro" id="IPR038221">
    <property type="entry name" value="YidC_periplasmic_sf"/>
</dbReference>
<evidence type="ECO:0000256" key="2">
    <source>
        <dbReference type="ARBA" id="ARBA00010527"/>
    </source>
</evidence>
<gene>
    <name evidence="13 17" type="primary">yidC</name>
    <name evidence="17" type="ORF">V6L76_15320</name>
</gene>
<evidence type="ECO:0000256" key="9">
    <source>
        <dbReference type="ARBA" id="ARBA00023136"/>
    </source>
</evidence>
<evidence type="ECO:0000313" key="17">
    <source>
        <dbReference type="EMBL" id="MEH0097631.1"/>
    </source>
</evidence>
<feature type="region of interest" description="Disordered" evidence="14">
    <location>
        <begin position="36"/>
        <end position="74"/>
    </location>
</feature>
<dbReference type="Gene3D" id="2.70.98.90">
    <property type="match status" value="1"/>
</dbReference>
<dbReference type="PANTHER" id="PTHR12428">
    <property type="entry name" value="OXA1"/>
    <property type="match status" value="1"/>
</dbReference>
<evidence type="ECO:0000313" key="18">
    <source>
        <dbReference type="Proteomes" id="UP001380822"/>
    </source>
</evidence>